<name>A0ABV5Q4J8_9ACTN</name>
<evidence type="ECO:0000256" key="1">
    <source>
        <dbReference type="SAM" id="MobiDB-lite"/>
    </source>
</evidence>
<feature type="domain" description="Integrase catalytic" evidence="2">
    <location>
        <begin position="102"/>
        <end position="276"/>
    </location>
</feature>
<reference evidence="3 4" key="1">
    <citation type="submission" date="2024-09" db="EMBL/GenBank/DDBJ databases">
        <authorList>
            <person name="Sun Q."/>
            <person name="Mori K."/>
        </authorList>
    </citation>
    <scope>NUCLEOTIDE SEQUENCE [LARGE SCALE GENOMIC DNA]</scope>
    <source>
        <strain evidence="3 4">JCM 3323</strain>
    </source>
</reference>
<dbReference type="Gene3D" id="3.30.420.10">
    <property type="entry name" value="Ribonuclease H-like superfamily/Ribonuclease H"/>
    <property type="match status" value="1"/>
</dbReference>
<evidence type="ECO:0000313" key="3">
    <source>
        <dbReference type="EMBL" id="MFB9530370.1"/>
    </source>
</evidence>
<gene>
    <name evidence="3" type="ORF">ACFFRN_27560</name>
</gene>
<dbReference type="Pfam" id="PF13683">
    <property type="entry name" value="rve_3"/>
    <property type="match status" value="1"/>
</dbReference>
<dbReference type="RefSeq" id="WP_346124727.1">
    <property type="nucleotide sequence ID" value="NZ_BAAAXC010000015.1"/>
</dbReference>
<evidence type="ECO:0000259" key="2">
    <source>
        <dbReference type="PROSITE" id="PS50994"/>
    </source>
</evidence>
<comment type="caution">
    <text evidence="3">The sequence shown here is derived from an EMBL/GenBank/DDBJ whole genome shotgun (WGS) entry which is preliminary data.</text>
</comment>
<dbReference type="PROSITE" id="PS50994">
    <property type="entry name" value="INTEGRASE"/>
    <property type="match status" value="1"/>
</dbReference>
<keyword evidence="4" id="KW-1185">Reference proteome</keyword>
<feature type="compositionally biased region" description="Basic residues" evidence="1">
    <location>
        <begin position="42"/>
        <end position="51"/>
    </location>
</feature>
<dbReference type="InterPro" id="IPR036397">
    <property type="entry name" value="RNaseH_sf"/>
</dbReference>
<accession>A0ABV5Q4J8</accession>
<dbReference type="Proteomes" id="UP001589646">
    <property type="component" value="Unassembled WGS sequence"/>
</dbReference>
<organism evidence="3 4">
    <name type="scientific">Nonomuraea roseola</name>
    <dbReference type="NCBI Taxonomy" id="46179"/>
    <lineage>
        <taxon>Bacteria</taxon>
        <taxon>Bacillati</taxon>
        <taxon>Actinomycetota</taxon>
        <taxon>Actinomycetes</taxon>
        <taxon>Streptosporangiales</taxon>
        <taxon>Streptosporangiaceae</taxon>
        <taxon>Nonomuraea</taxon>
    </lineage>
</organism>
<evidence type="ECO:0000313" key="4">
    <source>
        <dbReference type="Proteomes" id="UP001589646"/>
    </source>
</evidence>
<proteinExistence type="predicted"/>
<sequence length="299" mass="33793">MISALARLLSPAGRRQLFVTPGTLLRWHADLVRRRWTFKRRAQGRPASHPRLHPDLGTSSGRENSLWGYRRIAGELAGVGYRVGASTVWLILKRAGIDPAPRRAGPSWSEFLRASSYGILACDFFHCGTVLFKRLYCLVVMEIGTRRVHALGVTAHPTGPWVAQQARNLMIELGDRAEGFRFLIRDRDTKFTTMFDEVFTAEGVGIIKTPPRAPRANAFAERWIGGLRRELFDRILIVNAGHLRRVLAIYEAHFNEHRPHRSLGQAAPLRALPDPAEGEIKVIRRDRFGVLIHEYGRVA</sequence>
<protein>
    <submittedName>
        <fullName evidence="3">Integrase core domain-containing protein</fullName>
    </submittedName>
</protein>
<dbReference type="InterPro" id="IPR001584">
    <property type="entry name" value="Integrase_cat-core"/>
</dbReference>
<feature type="region of interest" description="Disordered" evidence="1">
    <location>
        <begin position="42"/>
        <end position="62"/>
    </location>
</feature>
<dbReference type="InterPro" id="IPR012337">
    <property type="entry name" value="RNaseH-like_sf"/>
</dbReference>
<dbReference type="EMBL" id="JBHMCE010000008">
    <property type="protein sequence ID" value="MFB9530370.1"/>
    <property type="molecule type" value="Genomic_DNA"/>
</dbReference>
<dbReference type="SUPFAM" id="SSF53098">
    <property type="entry name" value="Ribonuclease H-like"/>
    <property type="match status" value="1"/>
</dbReference>